<dbReference type="Proteomes" id="UP001230188">
    <property type="component" value="Unassembled WGS sequence"/>
</dbReference>
<dbReference type="CDD" id="cd11378">
    <property type="entry name" value="DUF296"/>
    <property type="match status" value="1"/>
</dbReference>
<keyword evidence="1" id="KW-0472">Membrane</keyword>
<organism evidence="3 4">
    <name type="scientific">Chrysophaeum taylorii</name>
    <dbReference type="NCBI Taxonomy" id="2483200"/>
    <lineage>
        <taxon>Eukaryota</taxon>
        <taxon>Sar</taxon>
        <taxon>Stramenopiles</taxon>
        <taxon>Ochrophyta</taxon>
        <taxon>Pelagophyceae</taxon>
        <taxon>Pelagomonadales</taxon>
        <taxon>Pelagomonadaceae</taxon>
        <taxon>Chrysophaeum</taxon>
    </lineage>
</organism>
<dbReference type="Pfam" id="PF03479">
    <property type="entry name" value="PCC"/>
    <property type="match status" value="1"/>
</dbReference>
<dbReference type="PANTHER" id="PTHR34988:SF1">
    <property type="entry name" value="DNA-BINDING PROTEIN"/>
    <property type="match status" value="1"/>
</dbReference>
<evidence type="ECO:0000313" key="3">
    <source>
        <dbReference type="EMBL" id="KAJ8604008.1"/>
    </source>
</evidence>
<accession>A0AAD7UEM6</accession>
<dbReference type="AlphaFoldDB" id="A0AAD7UEM6"/>
<keyword evidence="1" id="KW-0812">Transmembrane</keyword>
<comment type="caution">
    <text evidence="3">The sequence shown here is derived from an EMBL/GenBank/DDBJ whole genome shotgun (WGS) entry which is preliminary data.</text>
</comment>
<dbReference type="InterPro" id="IPR005175">
    <property type="entry name" value="PPC_dom"/>
</dbReference>
<dbReference type="Gene3D" id="3.30.1330.80">
    <property type="entry name" value="Hypothetical protein, similar to alpha- acetolactate decarboxylase, domain 2"/>
    <property type="match status" value="1"/>
</dbReference>
<name>A0AAD7UEM6_9STRA</name>
<sequence>MYALRLRPGEEIKESLDEFCGANRLKAAYVATCVGSVSSVTLRLANADLDRPNEIVTEERRFEIVSFVGTVSPDGAHLHGTFADAKGQCIGGHFLSATVFTTAEIVVGTVPDVSFRRVYDANTGFDELTVLRHKGRRRHRACAMVGTALVLLGTAVLVATRKPR</sequence>
<reference evidence="3" key="1">
    <citation type="submission" date="2023-01" db="EMBL/GenBank/DDBJ databases">
        <title>Metagenome sequencing of chrysophaentin producing Chrysophaeum taylorii.</title>
        <authorList>
            <person name="Davison J."/>
            <person name="Bewley C."/>
        </authorList>
    </citation>
    <scope>NUCLEOTIDE SEQUENCE</scope>
    <source>
        <strain evidence="3">NIES-1699</strain>
    </source>
</reference>
<gene>
    <name evidence="3" type="ORF">CTAYLR_003353</name>
</gene>
<evidence type="ECO:0000256" key="1">
    <source>
        <dbReference type="SAM" id="Phobius"/>
    </source>
</evidence>
<evidence type="ECO:0000259" key="2">
    <source>
        <dbReference type="PROSITE" id="PS51742"/>
    </source>
</evidence>
<feature type="transmembrane region" description="Helical" evidence="1">
    <location>
        <begin position="141"/>
        <end position="160"/>
    </location>
</feature>
<dbReference type="EMBL" id="JAQMWT010000341">
    <property type="protein sequence ID" value="KAJ8604008.1"/>
    <property type="molecule type" value="Genomic_DNA"/>
</dbReference>
<keyword evidence="1" id="KW-1133">Transmembrane helix</keyword>
<feature type="domain" description="PPC" evidence="2">
    <location>
        <begin position="1"/>
        <end position="131"/>
    </location>
</feature>
<evidence type="ECO:0000313" key="4">
    <source>
        <dbReference type="Proteomes" id="UP001230188"/>
    </source>
</evidence>
<keyword evidence="4" id="KW-1185">Reference proteome</keyword>
<protein>
    <recommendedName>
        <fullName evidence="2">PPC domain-containing protein</fullName>
    </recommendedName>
</protein>
<dbReference type="PANTHER" id="PTHR34988">
    <property type="entry name" value="PROTEIN, PUTATIVE-RELATED"/>
    <property type="match status" value="1"/>
</dbReference>
<proteinExistence type="predicted"/>
<dbReference type="SUPFAM" id="SSF117856">
    <property type="entry name" value="AF0104/ALDC/Ptd012-like"/>
    <property type="match status" value="1"/>
</dbReference>
<dbReference type="PROSITE" id="PS51742">
    <property type="entry name" value="PPC"/>
    <property type="match status" value="1"/>
</dbReference>